<organism evidence="2 3">
    <name type="scientific">Actinoplanes digitatis</name>
    <dbReference type="NCBI Taxonomy" id="1868"/>
    <lineage>
        <taxon>Bacteria</taxon>
        <taxon>Bacillati</taxon>
        <taxon>Actinomycetota</taxon>
        <taxon>Actinomycetes</taxon>
        <taxon>Micromonosporales</taxon>
        <taxon>Micromonosporaceae</taxon>
        <taxon>Actinoplanes</taxon>
    </lineage>
</organism>
<protein>
    <recommendedName>
        <fullName evidence="4">Secreted protein</fullName>
    </recommendedName>
</protein>
<evidence type="ECO:0000256" key="1">
    <source>
        <dbReference type="SAM" id="Phobius"/>
    </source>
</evidence>
<dbReference type="RefSeq" id="WP_239087302.1">
    <property type="nucleotide sequence ID" value="NZ_BOMK01000012.1"/>
</dbReference>
<reference evidence="2 3" key="1">
    <citation type="submission" date="2020-08" db="EMBL/GenBank/DDBJ databases">
        <title>Sequencing the genomes of 1000 actinobacteria strains.</title>
        <authorList>
            <person name="Klenk H.-P."/>
        </authorList>
    </citation>
    <scope>NUCLEOTIDE SEQUENCE [LARGE SCALE GENOMIC DNA]</scope>
    <source>
        <strain evidence="2 3">DSM 43149</strain>
    </source>
</reference>
<gene>
    <name evidence="2" type="ORF">BJ971_002912</name>
</gene>
<dbReference type="AlphaFoldDB" id="A0A7W7HX70"/>
<name>A0A7W7HX70_9ACTN</name>
<evidence type="ECO:0000313" key="2">
    <source>
        <dbReference type="EMBL" id="MBB4762356.1"/>
    </source>
</evidence>
<feature type="transmembrane region" description="Helical" evidence="1">
    <location>
        <begin position="37"/>
        <end position="61"/>
    </location>
</feature>
<accession>A0A7W7HX70</accession>
<feature type="transmembrane region" description="Helical" evidence="1">
    <location>
        <begin position="410"/>
        <end position="432"/>
    </location>
</feature>
<keyword evidence="1" id="KW-0812">Transmembrane</keyword>
<keyword evidence="3" id="KW-1185">Reference proteome</keyword>
<evidence type="ECO:0008006" key="4">
    <source>
        <dbReference type="Google" id="ProtNLM"/>
    </source>
</evidence>
<dbReference type="EMBL" id="JACHNH010000001">
    <property type="protein sequence ID" value="MBB4762356.1"/>
    <property type="molecule type" value="Genomic_DNA"/>
</dbReference>
<comment type="caution">
    <text evidence="2">The sequence shown here is derived from an EMBL/GenBank/DDBJ whole genome shotgun (WGS) entry which is preliminary data.</text>
</comment>
<keyword evidence="1" id="KW-1133">Transmembrane helix</keyword>
<feature type="transmembrane region" description="Helical" evidence="1">
    <location>
        <begin position="238"/>
        <end position="262"/>
    </location>
</feature>
<feature type="transmembrane region" description="Helical" evidence="1">
    <location>
        <begin position="207"/>
        <end position="226"/>
    </location>
</feature>
<keyword evidence="1" id="KW-0472">Membrane</keyword>
<dbReference type="Proteomes" id="UP000578112">
    <property type="component" value="Unassembled WGS sequence"/>
</dbReference>
<sequence>MSTAQLERAAPVAADARTGVLDRVGRLRHTSPGRLQLILAALVSLALLTGLVTGLTAAAAADGTDDLGNRAQPLLVEAETIYSALADADTTAAQAFLAGGLEPTALTRRYEDDLDRANAALTSAARRTPEQGRSADAIRRLSADVTRYAGLVSSARANNRQGLPIGASYLSSASALSRDSLQPQAQALLQAARSEVDDGYGAARSSWWAALLVILLIALLGALLRAQLYLSRATHRTFNLPLVAATAGTVVLALAVGGVLIAQRAHLSEADTEGSRPVALLAEARIAALRERGDEALTLAARSGEGTLEVDFDTTTGRLNELLSDASRSTVDSYPSLAVRSAITKHGAYVSAHDQVRELDNGGDYDGAVALAIGPQTSQIFTGVTDDIGRALENRKDVFSDEISDAGRGLGPLTVLGPLLALIVCGLIIAGLRARLEEYR</sequence>
<proteinExistence type="predicted"/>
<evidence type="ECO:0000313" key="3">
    <source>
        <dbReference type="Proteomes" id="UP000578112"/>
    </source>
</evidence>